<dbReference type="PANTHER" id="PTHR43685">
    <property type="entry name" value="GLYCOSYLTRANSFERASE"/>
    <property type="match status" value="1"/>
</dbReference>
<dbReference type="Proteomes" id="UP000095347">
    <property type="component" value="Unassembled WGS sequence"/>
</dbReference>
<evidence type="ECO:0000313" key="3">
    <source>
        <dbReference type="Proteomes" id="UP000095347"/>
    </source>
</evidence>
<dbReference type="InterPro" id="IPR050834">
    <property type="entry name" value="Glycosyltransf_2"/>
</dbReference>
<dbReference type="RefSeq" id="WP_069958288.1">
    <property type="nucleotide sequence ID" value="NZ_MCGG01000030.1"/>
</dbReference>
<comment type="caution">
    <text evidence="2">The sequence shown here is derived from an EMBL/GenBank/DDBJ whole genome shotgun (WGS) entry which is preliminary data.</text>
</comment>
<proteinExistence type="predicted"/>
<dbReference type="EMBL" id="MCGG01000030">
    <property type="protein sequence ID" value="OEJ66635.1"/>
    <property type="molecule type" value="Genomic_DNA"/>
</dbReference>
<reference evidence="3" key="1">
    <citation type="submission" date="2016-07" db="EMBL/GenBank/DDBJ databases">
        <authorList>
            <person name="Florea S."/>
            <person name="Webb J.S."/>
            <person name="Jaromczyk J."/>
            <person name="Schardl C.L."/>
        </authorList>
    </citation>
    <scope>NUCLEOTIDE SEQUENCE [LARGE SCALE GENOMIC DNA]</scope>
    <source>
        <strain evidence="3">MV-1</strain>
    </source>
</reference>
<dbReference type="CDD" id="cd00761">
    <property type="entry name" value="Glyco_tranf_GTA_type"/>
    <property type="match status" value="1"/>
</dbReference>
<organism evidence="2 3">
    <name type="scientific">Magnetovibrio blakemorei</name>
    <dbReference type="NCBI Taxonomy" id="28181"/>
    <lineage>
        <taxon>Bacteria</taxon>
        <taxon>Pseudomonadati</taxon>
        <taxon>Pseudomonadota</taxon>
        <taxon>Alphaproteobacteria</taxon>
        <taxon>Rhodospirillales</taxon>
        <taxon>Magnetovibrionaceae</taxon>
        <taxon>Magnetovibrio</taxon>
    </lineage>
</organism>
<keyword evidence="3" id="KW-1185">Reference proteome</keyword>
<feature type="domain" description="Glycosyltransferase 2-like" evidence="1">
    <location>
        <begin position="13"/>
        <end position="136"/>
    </location>
</feature>
<dbReference type="InterPro" id="IPR001173">
    <property type="entry name" value="Glyco_trans_2-like"/>
</dbReference>
<dbReference type="InterPro" id="IPR029044">
    <property type="entry name" value="Nucleotide-diphossugar_trans"/>
</dbReference>
<evidence type="ECO:0000313" key="2">
    <source>
        <dbReference type="EMBL" id="OEJ66635.1"/>
    </source>
</evidence>
<gene>
    <name evidence="2" type="ORF">BEN30_11820</name>
</gene>
<sequence length="295" mass="34337">MSKPRNSTVPTISVILPCYNSHLYLQETLDSLRAQTYTDFEIVLVDDGSDDPDTIAYLDALPDDVRMIRQINMGLSAARNTAIRHARGHYILPLDCDDWLEPNYLQSAYDLIKNQPEQTVVFSHLNVFGDVKGVLRKNYNFFEQLFLNQLPYCLLMPKLAWHNLGGYDESMRQGYEDWEFNIRLGRHGYFGLAMDAPLFHYRVSQSGMLKSISRHKHGDLWRTIQKKNPMAYSLVRLIKTWWIWRRKPSTYPLPLYFGWLFLHKLMPNALFVKVFQNLLPFSHSARVGQESGAST</sequence>
<evidence type="ECO:0000259" key="1">
    <source>
        <dbReference type="Pfam" id="PF00535"/>
    </source>
</evidence>
<protein>
    <recommendedName>
        <fullName evidence="1">Glycosyltransferase 2-like domain-containing protein</fullName>
    </recommendedName>
</protein>
<dbReference type="GO" id="GO:0044010">
    <property type="term" value="P:single-species biofilm formation"/>
    <property type="evidence" value="ECO:0007669"/>
    <property type="project" value="TreeGrafter"/>
</dbReference>
<name>A0A1E5Q6U9_9PROT</name>
<dbReference type="SUPFAM" id="SSF53448">
    <property type="entry name" value="Nucleotide-diphospho-sugar transferases"/>
    <property type="match status" value="1"/>
</dbReference>
<dbReference type="PANTHER" id="PTHR43685:SF2">
    <property type="entry name" value="GLYCOSYLTRANSFERASE 2-LIKE DOMAIN-CONTAINING PROTEIN"/>
    <property type="match status" value="1"/>
</dbReference>
<dbReference type="AlphaFoldDB" id="A0A1E5Q6U9"/>
<accession>A0A1E5Q6U9</accession>
<dbReference type="STRING" id="28181.BEN30_11820"/>
<dbReference type="Gene3D" id="3.90.550.10">
    <property type="entry name" value="Spore Coat Polysaccharide Biosynthesis Protein SpsA, Chain A"/>
    <property type="match status" value="1"/>
</dbReference>
<dbReference type="Pfam" id="PF00535">
    <property type="entry name" value="Glycos_transf_2"/>
    <property type="match status" value="1"/>
</dbReference>